<dbReference type="PaxDb" id="55529-EKX32453"/>
<evidence type="ECO:0000313" key="3">
    <source>
        <dbReference type="EMBL" id="EKX32453.1"/>
    </source>
</evidence>
<evidence type="ECO:0000256" key="1">
    <source>
        <dbReference type="SAM" id="MobiDB-lite"/>
    </source>
</evidence>
<dbReference type="EMBL" id="JH993189">
    <property type="protein sequence ID" value="EKX32453.1"/>
    <property type="molecule type" value="Genomic_DNA"/>
</dbReference>
<dbReference type="AlphaFoldDB" id="L1I896"/>
<evidence type="ECO:0000313" key="5">
    <source>
        <dbReference type="Proteomes" id="UP000011087"/>
    </source>
</evidence>
<feature type="domain" description="PDZ" evidence="2">
    <location>
        <begin position="17"/>
        <end position="87"/>
    </location>
</feature>
<feature type="compositionally biased region" description="Basic and acidic residues" evidence="1">
    <location>
        <begin position="167"/>
        <end position="180"/>
    </location>
</feature>
<feature type="compositionally biased region" description="Basic and acidic residues" evidence="1">
    <location>
        <begin position="96"/>
        <end position="127"/>
    </location>
</feature>
<proteinExistence type="predicted"/>
<dbReference type="SUPFAM" id="SSF50156">
    <property type="entry name" value="PDZ domain-like"/>
    <property type="match status" value="1"/>
</dbReference>
<dbReference type="Gene3D" id="2.30.42.10">
    <property type="match status" value="1"/>
</dbReference>
<evidence type="ECO:0000259" key="2">
    <source>
        <dbReference type="SMART" id="SM00228"/>
    </source>
</evidence>
<reference evidence="4" key="3">
    <citation type="submission" date="2015-06" db="UniProtKB">
        <authorList>
            <consortium name="EnsemblProtists"/>
        </authorList>
    </citation>
    <scope>IDENTIFICATION</scope>
</reference>
<keyword evidence="5" id="KW-1185">Reference proteome</keyword>
<dbReference type="Proteomes" id="UP000011087">
    <property type="component" value="Unassembled WGS sequence"/>
</dbReference>
<dbReference type="InterPro" id="IPR001478">
    <property type="entry name" value="PDZ"/>
</dbReference>
<dbReference type="HOGENOM" id="CLU_1499039_0_0_1"/>
<dbReference type="RefSeq" id="XP_005819433.1">
    <property type="nucleotide sequence ID" value="XM_005819376.1"/>
</dbReference>
<protein>
    <recommendedName>
        <fullName evidence="2">PDZ domain-containing protein</fullName>
    </recommendedName>
</protein>
<dbReference type="KEGG" id="gtt:GUITHDRAFT_121383"/>
<dbReference type="GeneID" id="17289178"/>
<dbReference type="EnsemblProtists" id="EKX32453">
    <property type="protein sequence ID" value="EKX32453"/>
    <property type="gene ID" value="GUITHDRAFT_121383"/>
</dbReference>
<reference evidence="3 5" key="1">
    <citation type="journal article" date="2012" name="Nature">
        <title>Algal genomes reveal evolutionary mosaicism and the fate of nucleomorphs.</title>
        <authorList>
            <consortium name="DOE Joint Genome Institute"/>
            <person name="Curtis B.A."/>
            <person name="Tanifuji G."/>
            <person name="Burki F."/>
            <person name="Gruber A."/>
            <person name="Irimia M."/>
            <person name="Maruyama S."/>
            <person name="Arias M.C."/>
            <person name="Ball S.G."/>
            <person name="Gile G.H."/>
            <person name="Hirakawa Y."/>
            <person name="Hopkins J.F."/>
            <person name="Kuo A."/>
            <person name="Rensing S.A."/>
            <person name="Schmutz J."/>
            <person name="Symeonidi A."/>
            <person name="Elias M."/>
            <person name="Eveleigh R.J."/>
            <person name="Herman E.K."/>
            <person name="Klute M.J."/>
            <person name="Nakayama T."/>
            <person name="Obornik M."/>
            <person name="Reyes-Prieto A."/>
            <person name="Armbrust E.V."/>
            <person name="Aves S.J."/>
            <person name="Beiko R.G."/>
            <person name="Coutinho P."/>
            <person name="Dacks J.B."/>
            <person name="Durnford D.G."/>
            <person name="Fast N.M."/>
            <person name="Green B.R."/>
            <person name="Grisdale C.J."/>
            <person name="Hempel F."/>
            <person name="Henrissat B."/>
            <person name="Hoppner M.P."/>
            <person name="Ishida K."/>
            <person name="Kim E."/>
            <person name="Koreny L."/>
            <person name="Kroth P.G."/>
            <person name="Liu Y."/>
            <person name="Malik S.B."/>
            <person name="Maier U.G."/>
            <person name="McRose D."/>
            <person name="Mock T."/>
            <person name="Neilson J.A."/>
            <person name="Onodera N.T."/>
            <person name="Poole A.M."/>
            <person name="Pritham E.J."/>
            <person name="Richards T.A."/>
            <person name="Rocap G."/>
            <person name="Roy S.W."/>
            <person name="Sarai C."/>
            <person name="Schaack S."/>
            <person name="Shirato S."/>
            <person name="Slamovits C.H."/>
            <person name="Spencer D.F."/>
            <person name="Suzuki S."/>
            <person name="Worden A.Z."/>
            <person name="Zauner S."/>
            <person name="Barry K."/>
            <person name="Bell C."/>
            <person name="Bharti A.K."/>
            <person name="Crow J.A."/>
            <person name="Grimwood J."/>
            <person name="Kramer R."/>
            <person name="Lindquist E."/>
            <person name="Lucas S."/>
            <person name="Salamov A."/>
            <person name="McFadden G.I."/>
            <person name="Lane C.E."/>
            <person name="Keeling P.J."/>
            <person name="Gray M.W."/>
            <person name="Grigoriev I.V."/>
            <person name="Archibald J.M."/>
        </authorList>
    </citation>
    <scope>NUCLEOTIDE SEQUENCE</scope>
    <source>
        <strain evidence="3 5">CCMP2712</strain>
    </source>
</reference>
<dbReference type="Pfam" id="PF17820">
    <property type="entry name" value="PDZ_6"/>
    <property type="match status" value="1"/>
</dbReference>
<reference evidence="5" key="2">
    <citation type="submission" date="2012-11" db="EMBL/GenBank/DDBJ databases">
        <authorList>
            <person name="Kuo A."/>
            <person name="Curtis B.A."/>
            <person name="Tanifuji G."/>
            <person name="Burki F."/>
            <person name="Gruber A."/>
            <person name="Irimia M."/>
            <person name="Maruyama S."/>
            <person name="Arias M.C."/>
            <person name="Ball S.G."/>
            <person name="Gile G.H."/>
            <person name="Hirakawa Y."/>
            <person name="Hopkins J.F."/>
            <person name="Rensing S.A."/>
            <person name="Schmutz J."/>
            <person name="Symeonidi A."/>
            <person name="Elias M."/>
            <person name="Eveleigh R.J."/>
            <person name="Herman E.K."/>
            <person name="Klute M.J."/>
            <person name="Nakayama T."/>
            <person name="Obornik M."/>
            <person name="Reyes-Prieto A."/>
            <person name="Armbrust E.V."/>
            <person name="Aves S.J."/>
            <person name="Beiko R.G."/>
            <person name="Coutinho P."/>
            <person name="Dacks J.B."/>
            <person name="Durnford D.G."/>
            <person name="Fast N.M."/>
            <person name="Green B.R."/>
            <person name="Grisdale C."/>
            <person name="Hempe F."/>
            <person name="Henrissat B."/>
            <person name="Hoppner M.P."/>
            <person name="Ishida K.-I."/>
            <person name="Kim E."/>
            <person name="Koreny L."/>
            <person name="Kroth P.G."/>
            <person name="Liu Y."/>
            <person name="Malik S.-B."/>
            <person name="Maier U.G."/>
            <person name="McRose D."/>
            <person name="Mock T."/>
            <person name="Neilson J.A."/>
            <person name="Onodera N.T."/>
            <person name="Poole A.M."/>
            <person name="Pritham E.J."/>
            <person name="Richards T.A."/>
            <person name="Rocap G."/>
            <person name="Roy S.W."/>
            <person name="Sarai C."/>
            <person name="Schaack S."/>
            <person name="Shirato S."/>
            <person name="Slamovits C.H."/>
            <person name="Spencer D.F."/>
            <person name="Suzuki S."/>
            <person name="Worden A.Z."/>
            <person name="Zauner S."/>
            <person name="Barry K."/>
            <person name="Bell C."/>
            <person name="Bharti A.K."/>
            <person name="Crow J.A."/>
            <person name="Grimwood J."/>
            <person name="Kramer R."/>
            <person name="Lindquist E."/>
            <person name="Lucas S."/>
            <person name="Salamov A."/>
            <person name="McFadden G.I."/>
            <person name="Lane C.E."/>
            <person name="Keeling P.J."/>
            <person name="Gray M.W."/>
            <person name="Grigoriev I.V."/>
            <person name="Archibald J.M."/>
        </authorList>
    </citation>
    <scope>NUCLEOTIDE SEQUENCE</scope>
    <source>
        <strain evidence="5">CCMP2712</strain>
    </source>
</reference>
<accession>L1I896</accession>
<feature type="region of interest" description="Disordered" evidence="1">
    <location>
        <begin position="96"/>
        <end position="180"/>
    </location>
</feature>
<name>L1I896_GUITC</name>
<evidence type="ECO:0000313" key="4">
    <source>
        <dbReference type="EnsemblProtists" id="EKX32453"/>
    </source>
</evidence>
<sequence length="180" mass="20377">MMYKKIERHNKMQKIAGVVGLRLRVENKEIGWVVVEVVEDMAGDKAGMKMGDCIQEVDGLPVKEAQSVQIIRGPVGSKVTLKVVRGLKQALVEVEKDKQVQERRRKQMESLKEDATKTSRFEEIKDSTDDDDQVTNQDDSNADETPEILEIVLTRESGKKNNPISKPRFDGPEQEAKKDQ</sequence>
<organism evidence="3">
    <name type="scientific">Guillardia theta (strain CCMP2712)</name>
    <name type="common">Cryptophyte</name>
    <dbReference type="NCBI Taxonomy" id="905079"/>
    <lineage>
        <taxon>Eukaryota</taxon>
        <taxon>Cryptophyceae</taxon>
        <taxon>Pyrenomonadales</taxon>
        <taxon>Geminigeraceae</taxon>
        <taxon>Guillardia</taxon>
    </lineage>
</organism>
<dbReference type="InterPro" id="IPR041489">
    <property type="entry name" value="PDZ_6"/>
</dbReference>
<dbReference type="SMART" id="SM00228">
    <property type="entry name" value="PDZ"/>
    <property type="match status" value="1"/>
</dbReference>
<dbReference type="InterPro" id="IPR036034">
    <property type="entry name" value="PDZ_sf"/>
</dbReference>
<gene>
    <name evidence="3" type="ORF">GUITHDRAFT_121383</name>
</gene>